<dbReference type="InterPro" id="IPR048848">
    <property type="entry name" value="C3_CUB2"/>
</dbReference>
<evidence type="ECO:0000259" key="1">
    <source>
        <dbReference type="Pfam" id="PF21308"/>
    </source>
</evidence>
<protein>
    <recommendedName>
        <fullName evidence="1">Complement component 3 CUB domain-containing protein</fullName>
    </recommendedName>
</protein>
<comment type="caution">
    <text evidence="2">The sequence shown here is derived from an EMBL/GenBank/DDBJ whole genome shotgun (WGS) entry which is preliminary data.</text>
</comment>
<accession>A0AAD7VWX7</accession>
<evidence type="ECO:0000313" key="2">
    <source>
        <dbReference type="EMBL" id="KAJ8346330.1"/>
    </source>
</evidence>
<feature type="domain" description="Complement component 3 CUB" evidence="1">
    <location>
        <begin position="12"/>
        <end position="71"/>
    </location>
</feature>
<dbReference type="Pfam" id="PF21308">
    <property type="entry name" value="C3_CUB2"/>
    <property type="match status" value="1"/>
</dbReference>
<evidence type="ECO:0000313" key="3">
    <source>
        <dbReference type="Proteomes" id="UP001221898"/>
    </source>
</evidence>
<dbReference type="Gene3D" id="2.60.120.1540">
    <property type="match status" value="1"/>
</dbReference>
<feature type="non-terminal residue" evidence="2">
    <location>
        <position position="110"/>
    </location>
</feature>
<reference evidence="2" key="1">
    <citation type="journal article" date="2023" name="Science">
        <title>Genome structures resolve the early diversification of teleost fishes.</title>
        <authorList>
            <person name="Parey E."/>
            <person name="Louis A."/>
            <person name="Montfort J."/>
            <person name="Bouchez O."/>
            <person name="Roques C."/>
            <person name="Iampietro C."/>
            <person name="Lluch J."/>
            <person name="Castinel A."/>
            <person name="Donnadieu C."/>
            <person name="Desvignes T."/>
            <person name="Floi Bucao C."/>
            <person name="Jouanno E."/>
            <person name="Wen M."/>
            <person name="Mejri S."/>
            <person name="Dirks R."/>
            <person name="Jansen H."/>
            <person name="Henkel C."/>
            <person name="Chen W.J."/>
            <person name="Zahm M."/>
            <person name="Cabau C."/>
            <person name="Klopp C."/>
            <person name="Thompson A.W."/>
            <person name="Robinson-Rechavi M."/>
            <person name="Braasch I."/>
            <person name="Lecointre G."/>
            <person name="Bobe J."/>
            <person name="Postlethwait J.H."/>
            <person name="Berthelot C."/>
            <person name="Roest Crollius H."/>
            <person name="Guiguen Y."/>
        </authorList>
    </citation>
    <scope>NUCLEOTIDE SEQUENCE</scope>
    <source>
        <strain evidence="2">NC1722</strain>
    </source>
</reference>
<organism evidence="2 3">
    <name type="scientific">Aldrovandia affinis</name>
    <dbReference type="NCBI Taxonomy" id="143900"/>
    <lineage>
        <taxon>Eukaryota</taxon>
        <taxon>Metazoa</taxon>
        <taxon>Chordata</taxon>
        <taxon>Craniata</taxon>
        <taxon>Vertebrata</taxon>
        <taxon>Euteleostomi</taxon>
        <taxon>Actinopterygii</taxon>
        <taxon>Neopterygii</taxon>
        <taxon>Teleostei</taxon>
        <taxon>Notacanthiformes</taxon>
        <taxon>Halosauridae</taxon>
        <taxon>Aldrovandia</taxon>
    </lineage>
</organism>
<dbReference type="AlphaFoldDB" id="A0AAD7VWX7"/>
<proteinExistence type="predicted"/>
<name>A0AAD7VWX7_9TELE</name>
<sequence length="110" mass="12507">MYMMEVSDDVKDVNLDVSLKVAGRTNSIKWTFINSNAYITRTEKTQIDKNLVVTAKGTSKGTLSVVTIYNALPDGNKTDCKNFELEVKLEKEKRVTYDNAEETYKLTIEM</sequence>
<keyword evidence="3" id="KW-1185">Reference proteome</keyword>
<dbReference type="Proteomes" id="UP001221898">
    <property type="component" value="Unassembled WGS sequence"/>
</dbReference>
<gene>
    <name evidence="2" type="ORF">AAFF_G00212910</name>
</gene>
<dbReference type="EMBL" id="JAINUG010002813">
    <property type="protein sequence ID" value="KAJ8346330.1"/>
    <property type="molecule type" value="Genomic_DNA"/>
</dbReference>